<gene>
    <name evidence="1" type="ORF">CQW49_22375</name>
</gene>
<evidence type="ECO:0008006" key="3">
    <source>
        <dbReference type="Google" id="ProtNLM"/>
    </source>
</evidence>
<name>A0A2D2D712_METT3</name>
<dbReference type="Gene3D" id="1.25.10.10">
    <property type="entry name" value="Leucine-rich Repeat Variant"/>
    <property type="match status" value="1"/>
</dbReference>
<proteinExistence type="predicted"/>
<sequence length="292" mass="31826">MAVEIKRSLMEREIRDLVETAVAHIDDPDRGDAFALSPACDAIATLQRNGDQSVFEVCSVLCRSADPRERSVGAAILGQLGYSLELLRDQRFGLLKEMLEREMSGGADPEMLVAICFAFGHLKDPRGVSAVVPLARHPFSSVRFAVAYAFSAQDDPVAITWLIELSNDEEPHVRDWATFALGQQIEADNSEIREALSARLTDVDVDTRLEAISGLARRNDKNVIDHILAALEAGEVGAVIYGAVTDIADPIFCMHLMGTKQSGRELPKVVAESRYLRSAWQAAVLACGCDAT</sequence>
<keyword evidence="2" id="KW-1185">Reference proteome</keyword>
<protein>
    <recommendedName>
        <fullName evidence="3">HEAT repeat domain-containing protein</fullName>
    </recommendedName>
</protein>
<reference evidence="2" key="1">
    <citation type="submission" date="2017-10" db="EMBL/GenBank/DDBJ databases">
        <title>Completed PacBio SMRT sequence of Methylosinus trichosporium OB3b reveals presence of a third large plasmid.</title>
        <authorList>
            <person name="Charles T.C."/>
            <person name="Lynch M.D.J."/>
            <person name="Heil J.R."/>
            <person name="Cheng J."/>
        </authorList>
    </citation>
    <scope>NUCLEOTIDE SEQUENCE [LARGE SCALE GENOMIC DNA]</scope>
    <source>
        <strain evidence="2">OB3b</strain>
        <plasmid evidence="2">pob3b2</plasmid>
    </source>
</reference>
<accession>A0A2D2D712</accession>
<geneLocation type="plasmid" evidence="2">
    <name>pob3b2</name>
</geneLocation>
<evidence type="ECO:0000313" key="2">
    <source>
        <dbReference type="Proteomes" id="UP000230709"/>
    </source>
</evidence>
<keyword evidence="1" id="KW-0614">Plasmid</keyword>
<dbReference type="InterPro" id="IPR016024">
    <property type="entry name" value="ARM-type_fold"/>
</dbReference>
<dbReference type="Proteomes" id="UP000230709">
    <property type="component" value="Plasmid pOB3b2"/>
</dbReference>
<dbReference type="Pfam" id="PF13646">
    <property type="entry name" value="HEAT_2"/>
    <property type="match status" value="1"/>
</dbReference>
<dbReference type="RefSeq" id="WP_099831956.1">
    <property type="nucleotide sequence ID" value="NZ_CP023739.1"/>
</dbReference>
<organism evidence="1 2">
    <name type="scientific">Methylosinus trichosporium (strain ATCC 35070 / NCIMB 11131 / UNIQEM 75 / OB3b)</name>
    <dbReference type="NCBI Taxonomy" id="595536"/>
    <lineage>
        <taxon>Bacteria</taxon>
        <taxon>Pseudomonadati</taxon>
        <taxon>Pseudomonadota</taxon>
        <taxon>Alphaproteobacteria</taxon>
        <taxon>Hyphomicrobiales</taxon>
        <taxon>Methylocystaceae</taxon>
        <taxon>Methylosinus</taxon>
    </lineage>
</organism>
<dbReference type="EMBL" id="CP023739">
    <property type="protein sequence ID" value="ATQ70735.1"/>
    <property type="molecule type" value="Genomic_DNA"/>
</dbReference>
<dbReference type="AlphaFoldDB" id="A0A2D2D712"/>
<evidence type="ECO:0000313" key="1">
    <source>
        <dbReference type="EMBL" id="ATQ70735.1"/>
    </source>
</evidence>
<dbReference type="KEGG" id="mtw:CQW49_22375"/>
<dbReference type="InterPro" id="IPR011989">
    <property type="entry name" value="ARM-like"/>
</dbReference>
<dbReference type="SUPFAM" id="SSF48371">
    <property type="entry name" value="ARM repeat"/>
    <property type="match status" value="1"/>
</dbReference>